<feature type="region of interest" description="Disordered" evidence="1">
    <location>
        <begin position="406"/>
        <end position="453"/>
    </location>
</feature>
<dbReference type="Proteomes" id="UP001365542">
    <property type="component" value="Unassembled WGS sequence"/>
</dbReference>
<feature type="compositionally biased region" description="Low complexity" evidence="1">
    <location>
        <begin position="123"/>
        <end position="137"/>
    </location>
</feature>
<name>A0AAV9WSM5_9PEZI</name>
<feature type="compositionally biased region" description="Basic and acidic residues" evidence="1">
    <location>
        <begin position="21"/>
        <end position="33"/>
    </location>
</feature>
<organism evidence="2 3">
    <name type="scientific">Orbilia ellipsospora</name>
    <dbReference type="NCBI Taxonomy" id="2528407"/>
    <lineage>
        <taxon>Eukaryota</taxon>
        <taxon>Fungi</taxon>
        <taxon>Dikarya</taxon>
        <taxon>Ascomycota</taxon>
        <taxon>Pezizomycotina</taxon>
        <taxon>Orbiliomycetes</taxon>
        <taxon>Orbiliales</taxon>
        <taxon>Orbiliaceae</taxon>
        <taxon>Orbilia</taxon>
    </lineage>
</organism>
<accession>A0AAV9WSM5</accession>
<sequence length="567" mass="60492">MKKLFRTSKSPSPASPAAEGTENKSDVKVEAKKKEKKKKVKSPPVVAQPQYFSNIPQLARASDAEALATALAAEVVADNADAGITLLLKTSPTPVDLAKAPENLRRGSVLKQTRLNSVSSDINSSLASPPLSPRSNSVTSITGGRPRVHFDVSEKVILEAQWFSHQQRFTITSGNFLHFERPPTANYRFSTTAESIHTKGTLLQLITSASSEDDKNTWDSTTALPLYAARYFNPNVTSTERTVYWEAEIGTLGFSKFSSHENANSSLPPPPTVPPPPVPLEPPTTSPPGSPKSATIAVSDAGLADPGLSRSLSQTHTISNNSPGAAIAIGFIVKSVTPDTVPFIRRRSSLRHIDEFPFPCSTAGEGVFWTSDNGGCIHIGGHQTRHTLKAGTGDTVGVGLTFKMDPAKAQSNGTTPVPTPPTTPPPIPQKDSKELFRRKSSTTSAKDDVPCADPKDLTSVPVEIFFVINGEKKLTFSSDKSTNPFDPPIPESLLGTNDIFPCICVQGAGVACKTRIGQAVKWHGEGGTAEAAVQENGQAEAKAAPPKETPKKSGRWWSHLGHSGHTH</sequence>
<feature type="region of interest" description="Disordered" evidence="1">
    <location>
        <begin position="528"/>
        <end position="567"/>
    </location>
</feature>
<keyword evidence="3" id="KW-1185">Reference proteome</keyword>
<evidence type="ECO:0000313" key="3">
    <source>
        <dbReference type="Proteomes" id="UP001365542"/>
    </source>
</evidence>
<feature type="region of interest" description="Disordered" evidence="1">
    <location>
        <begin position="260"/>
        <end position="296"/>
    </location>
</feature>
<dbReference type="AlphaFoldDB" id="A0AAV9WSM5"/>
<dbReference type="Gene3D" id="2.60.120.920">
    <property type="match status" value="1"/>
</dbReference>
<evidence type="ECO:0000313" key="2">
    <source>
        <dbReference type="EMBL" id="KAK6523991.1"/>
    </source>
</evidence>
<dbReference type="InterPro" id="IPR043136">
    <property type="entry name" value="B30.2/SPRY_sf"/>
</dbReference>
<dbReference type="EMBL" id="JAVHJO010000018">
    <property type="protein sequence ID" value="KAK6523991.1"/>
    <property type="molecule type" value="Genomic_DNA"/>
</dbReference>
<protein>
    <submittedName>
        <fullName evidence="2">Uncharacterized protein</fullName>
    </submittedName>
</protein>
<comment type="caution">
    <text evidence="2">The sequence shown here is derived from an EMBL/GenBank/DDBJ whole genome shotgun (WGS) entry which is preliminary data.</text>
</comment>
<reference evidence="2 3" key="1">
    <citation type="submission" date="2019-10" db="EMBL/GenBank/DDBJ databases">
        <authorList>
            <person name="Palmer J.M."/>
        </authorList>
    </citation>
    <scope>NUCLEOTIDE SEQUENCE [LARGE SCALE GENOMIC DNA]</scope>
    <source>
        <strain evidence="2 3">TWF694</strain>
    </source>
</reference>
<feature type="compositionally biased region" description="Pro residues" evidence="1">
    <location>
        <begin position="417"/>
        <end position="428"/>
    </location>
</feature>
<feature type="compositionally biased region" description="Pro residues" evidence="1">
    <location>
        <begin position="267"/>
        <end position="290"/>
    </location>
</feature>
<proteinExistence type="predicted"/>
<gene>
    <name evidence="2" type="ORF">TWF694_005659</name>
</gene>
<feature type="region of interest" description="Disordered" evidence="1">
    <location>
        <begin position="120"/>
        <end position="142"/>
    </location>
</feature>
<feature type="region of interest" description="Disordered" evidence="1">
    <location>
        <begin position="1"/>
        <end position="46"/>
    </location>
</feature>
<evidence type="ECO:0000256" key="1">
    <source>
        <dbReference type="SAM" id="MobiDB-lite"/>
    </source>
</evidence>